<dbReference type="EMBL" id="JAHLQL010000005">
    <property type="protein sequence ID" value="MBU5592853.1"/>
    <property type="molecule type" value="Genomic_DNA"/>
</dbReference>
<dbReference type="Proteomes" id="UP000736583">
    <property type="component" value="Unassembled WGS sequence"/>
</dbReference>
<sequence>MSIKDSKSIKADFNGDGEEDLLYINIDKNKYYLQVNTKNDSYFLEPEKKLNTMGELYHHWPLRINFTDISRDKIPEIFIQSSQNNLPIQHVFLWDNKQFKDIYCSNNNVMGFLDSENNKTPKYISGNIKNGNIAMSYNILIGKEFKNYSYDSSKFPGKDIILNFIHYIESLPEGEVNKPDIFYSGLTAQDIAVIGQLAAEGNNYKFLDGSFKDSKWNKEGEIIELKWTMNFGYNLKTPESSKSKHSLKLILKPCEAFNNEFRISSLSISNE</sequence>
<organism evidence="1 2">
    <name type="scientific">Clostridium simiarum</name>
    <dbReference type="NCBI Taxonomy" id="2841506"/>
    <lineage>
        <taxon>Bacteria</taxon>
        <taxon>Bacillati</taxon>
        <taxon>Bacillota</taxon>
        <taxon>Clostridia</taxon>
        <taxon>Eubacteriales</taxon>
        <taxon>Clostridiaceae</taxon>
        <taxon>Clostridium</taxon>
    </lineage>
</organism>
<reference evidence="1 2" key="1">
    <citation type="submission" date="2021-06" db="EMBL/GenBank/DDBJ databases">
        <authorList>
            <person name="Sun Q."/>
            <person name="Li D."/>
        </authorList>
    </citation>
    <scope>NUCLEOTIDE SEQUENCE [LARGE SCALE GENOMIC DNA]</scope>
    <source>
        <strain evidence="1 2">MSJ-4</strain>
    </source>
</reference>
<accession>A0ABS6F5K2</accession>
<comment type="caution">
    <text evidence="1">The sequence shown here is derived from an EMBL/GenBank/DDBJ whole genome shotgun (WGS) entry which is preliminary data.</text>
</comment>
<proteinExistence type="predicted"/>
<evidence type="ECO:0000313" key="2">
    <source>
        <dbReference type="Proteomes" id="UP000736583"/>
    </source>
</evidence>
<keyword evidence="2" id="KW-1185">Reference proteome</keyword>
<protein>
    <submittedName>
        <fullName evidence="1">VCBS repeat-containing protein</fullName>
    </submittedName>
</protein>
<gene>
    <name evidence="1" type="ORF">KQI89_13955</name>
</gene>
<dbReference type="InterPro" id="IPR028994">
    <property type="entry name" value="Integrin_alpha_N"/>
</dbReference>
<name>A0ABS6F5K2_9CLOT</name>
<dbReference type="SUPFAM" id="SSF69318">
    <property type="entry name" value="Integrin alpha N-terminal domain"/>
    <property type="match status" value="1"/>
</dbReference>
<evidence type="ECO:0000313" key="1">
    <source>
        <dbReference type="EMBL" id="MBU5592853.1"/>
    </source>
</evidence>